<dbReference type="Proteomes" id="UP000054007">
    <property type="component" value="Unassembled WGS sequence"/>
</dbReference>
<feature type="compositionally biased region" description="Acidic residues" evidence="2">
    <location>
        <begin position="406"/>
        <end position="457"/>
    </location>
</feature>
<dbReference type="InterPro" id="IPR056024">
    <property type="entry name" value="DUF7605"/>
</dbReference>
<dbReference type="OrthoDB" id="3598281at2759"/>
<dbReference type="STRING" id="1314674.A0A0D7BT45"/>
<proteinExistence type="predicted"/>
<keyword evidence="1" id="KW-0175">Coiled coil</keyword>
<dbReference type="EMBL" id="KN880434">
    <property type="protein sequence ID" value="KIY73688.1"/>
    <property type="molecule type" value="Genomic_DNA"/>
</dbReference>
<feature type="region of interest" description="Disordered" evidence="2">
    <location>
        <begin position="123"/>
        <end position="194"/>
    </location>
</feature>
<accession>A0A0D7BT45</accession>
<feature type="coiled-coil region" evidence="1">
    <location>
        <begin position="308"/>
        <end position="342"/>
    </location>
</feature>
<keyword evidence="5" id="KW-1185">Reference proteome</keyword>
<dbReference type="Pfam" id="PF24564">
    <property type="entry name" value="DUF7605"/>
    <property type="match status" value="1"/>
</dbReference>
<feature type="domain" description="DUF7605" evidence="3">
    <location>
        <begin position="737"/>
        <end position="896"/>
    </location>
</feature>
<feature type="compositionally biased region" description="Basic and acidic residues" evidence="2">
    <location>
        <begin position="470"/>
        <end position="483"/>
    </location>
</feature>
<feature type="compositionally biased region" description="Basic residues" evidence="2">
    <location>
        <begin position="385"/>
        <end position="402"/>
    </location>
</feature>
<protein>
    <recommendedName>
        <fullName evidence="3">DUF7605 domain-containing protein</fullName>
    </recommendedName>
</protein>
<dbReference type="PANTHER" id="PTHR36681:SF3">
    <property type="entry name" value="NUCLEAR GTPASE, GERMINAL CENTER-ASSOCIATED, TANDEM DUPLICATE 3"/>
    <property type="match status" value="1"/>
</dbReference>
<reference evidence="4 5" key="1">
    <citation type="journal article" date="2015" name="Fungal Genet. Biol.">
        <title>Evolution of novel wood decay mechanisms in Agaricales revealed by the genome sequences of Fistulina hepatica and Cylindrobasidium torrendii.</title>
        <authorList>
            <person name="Floudas D."/>
            <person name="Held B.W."/>
            <person name="Riley R."/>
            <person name="Nagy L.G."/>
            <person name="Koehler G."/>
            <person name="Ransdell A.S."/>
            <person name="Younus H."/>
            <person name="Chow J."/>
            <person name="Chiniquy J."/>
            <person name="Lipzen A."/>
            <person name="Tritt A."/>
            <person name="Sun H."/>
            <person name="Haridas S."/>
            <person name="LaButti K."/>
            <person name="Ohm R.A."/>
            <person name="Kues U."/>
            <person name="Blanchette R.A."/>
            <person name="Grigoriev I.V."/>
            <person name="Minto R.E."/>
            <person name="Hibbett D.S."/>
        </authorList>
    </citation>
    <scope>NUCLEOTIDE SEQUENCE [LARGE SCALE GENOMIC DNA]</scope>
    <source>
        <strain evidence="4 5">FP15055 ss-10</strain>
    </source>
</reference>
<evidence type="ECO:0000256" key="1">
    <source>
        <dbReference type="SAM" id="Coils"/>
    </source>
</evidence>
<organism evidence="4 5">
    <name type="scientific">Cylindrobasidium torrendii FP15055 ss-10</name>
    <dbReference type="NCBI Taxonomy" id="1314674"/>
    <lineage>
        <taxon>Eukaryota</taxon>
        <taxon>Fungi</taxon>
        <taxon>Dikarya</taxon>
        <taxon>Basidiomycota</taxon>
        <taxon>Agaricomycotina</taxon>
        <taxon>Agaricomycetes</taxon>
        <taxon>Agaricomycetidae</taxon>
        <taxon>Agaricales</taxon>
        <taxon>Marasmiineae</taxon>
        <taxon>Physalacriaceae</taxon>
        <taxon>Cylindrobasidium</taxon>
    </lineage>
</organism>
<sequence length="1001" mass="111169">MRACTATVTEISYHDKNTIDADISFLGLEEWRQELKVLLDDLVDSEEGTLRRATDLKSDAGIAWSKVNAVYPTLTPEALVTMTADQILDYSPYIKSILGTTKKIVAKNSSIFAAEIAKYIDSKDQSRGKDKNGKDTNGKDTNGKKKQKTTHEEPQTQAQPQTVAERIMAAARKEARQEKDKKDKKPTKAANNPDAPALWPLIRLVNVRCNAKALSTGAILVDLPGVADANAARNNIAKDYMKRCQCIWILAPIMRAVDDKTAKDLLGDAFKLQLMSEFNRLFYDDHTITFIASKCDDISCSEVIRSLNLEDDEDLEKIEAEISDSQENKQVAKKARAVIEEELDGIAKALRAEKAINKEYKEHLEALKKGEPFTRVLTAKNKGGAGKKGKKSGKGKRGKKRARSDSEDDDNSDSESESSESESESDDDDDNNASESEANDGEDGSDGEGEDDEEPETPETLKAKIATSKENTKGLRARQTELKTARDDLKKQIGHLEKAEKGLQRRKNAFCSLKRSEFSRDVLKEDFRTGLKELDDRMTNERDPDGFDPNVDLRDYDKINLPVFTCSSRDYVRLQGQVQGDGEATCFSNIEDTGIPDLQQWCQQLTLASREKLTRIFFNSISVFVNTLLNYVAGIQGVTVGDREALRAKWDSGHNDDDVKQMDLDDDPFADIPSLSGMGLYSMPGKTKTVSEDHGITNRLVKDFTEAVANCTEDLKRKFQDGLEEKCRAGAAKAAGSAVQTSDTVASTGHWASYRALLRRHGVWRRDLNEELLLPFTQSIATSWGKLFQDNLLRSFQAAIEGAIDKLLEDFEASAAVGLRDQARIQALACKQDANAAMQKSIVTVAQSLTEQQKEISRSLSPYVQNQLIPAYDRAMEERGPGSVARQKAYFHSFVDANKNNIFSDGADVIMDGLDDAAESVRNALCVSVGELADRIEVNLSVLWENTSVESSQVRARGVLVEEANKIAKQIDLWRQAEQLKRDKERVTEELTGFNDVVMAD</sequence>
<feature type="compositionally biased region" description="Basic and acidic residues" evidence="2">
    <location>
        <begin position="123"/>
        <end position="154"/>
    </location>
</feature>
<evidence type="ECO:0000256" key="2">
    <source>
        <dbReference type="SAM" id="MobiDB-lite"/>
    </source>
</evidence>
<evidence type="ECO:0000313" key="5">
    <source>
        <dbReference type="Proteomes" id="UP000054007"/>
    </source>
</evidence>
<feature type="region of interest" description="Disordered" evidence="2">
    <location>
        <begin position="375"/>
        <end position="483"/>
    </location>
</feature>
<evidence type="ECO:0000259" key="3">
    <source>
        <dbReference type="Pfam" id="PF24564"/>
    </source>
</evidence>
<evidence type="ECO:0000313" key="4">
    <source>
        <dbReference type="EMBL" id="KIY73688.1"/>
    </source>
</evidence>
<name>A0A0D7BT45_9AGAR</name>
<dbReference type="PANTHER" id="PTHR36681">
    <property type="entry name" value="NUCLEAR GTPASE, GERMINAL CENTER-ASSOCIATED, TANDEM DUPLICATE 3"/>
    <property type="match status" value="1"/>
</dbReference>
<dbReference type="AlphaFoldDB" id="A0A0D7BT45"/>
<gene>
    <name evidence="4" type="ORF">CYLTODRAFT_416717</name>
</gene>
<feature type="compositionally biased region" description="Basic and acidic residues" evidence="2">
    <location>
        <begin position="171"/>
        <end position="183"/>
    </location>
</feature>